<dbReference type="RefSeq" id="WP_191818299.1">
    <property type="nucleotide sequence ID" value="NZ_JACYFT010000001.1"/>
</dbReference>
<keyword evidence="2" id="KW-0472">Membrane</keyword>
<dbReference type="EMBL" id="JACYFT010000001">
    <property type="protein sequence ID" value="MBD8049855.1"/>
    <property type="molecule type" value="Genomic_DNA"/>
</dbReference>
<dbReference type="AlphaFoldDB" id="A0A927FHT5"/>
<keyword evidence="2" id="KW-0812">Transmembrane</keyword>
<protein>
    <submittedName>
        <fullName evidence="3">Uncharacterized protein</fullName>
    </submittedName>
</protein>
<evidence type="ECO:0000313" key="4">
    <source>
        <dbReference type="Proteomes" id="UP000647424"/>
    </source>
</evidence>
<sequence>MIATTTSELLWLSLAYALLGFLLLILCLATRWAWWIKAGLVVLVSGFYLLHASVLRGIAGWPADDQLPPRFVLLSAVFDEPSPARHHAGAIYIWVNEIKDHEALDLPRVYRLPYAKDLHSLLGDGIKKARDGNTQIGTTEPRRGQGGLPWLRPGSDDKVQIKLSDLPRAQLPEK</sequence>
<keyword evidence="2" id="KW-1133">Transmembrane helix</keyword>
<gene>
    <name evidence="3" type="ORF">IC609_04825</name>
</gene>
<evidence type="ECO:0000256" key="1">
    <source>
        <dbReference type="SAM" id="MobiDB-lite"/>
    </source>
</evidence>
<organism evidence="3 4">
    <name type="scientific">Limnohabitans radicicola</name>
    <dbReference type="NCBI Taxonomy" id="2771427"/>
    <lineage>
        <taxon>Bacteria</taxon>
        <taxon>Pseudomonadati</taxon>
        <taxon>Pseudomonadota</taxon>
        <taxon>Betaproteobacteria</taxon>
        <taxon>Burkholderiales</taxon>
        <taxon>Comamonadaceae</taxon>
        <taxon>Limnohabitans</taxon>
    </lineage>
</organism>
<feature type="region of interest" description="Disordered" evidence="1">
    <location>
        <begin position="129"/>
        <end position="156"/>
    </location>
</feature>
<feature type="transmembrane region" description="Helical" evidence="2">
    <location>
        <begin position="9"/>
        <end position="26"/>
    </location>
</feature>
<dbReference type="Proteomes" id="UP000647424">
    <property type="component" value="Unassembled WGS sequence"/>
</dbReference>
<proteinExistence type="predicted"/>
<name>A0A927FHT5_9BURK</name>
<feature type="transmembrane region" description="Helical" evidence="2">
    <location>
        <begin position="32"/>
        <end position="50"/>
    </location>
</feature>
<keyword evidence="4" id="KW-1185">Reference proteome</keyword>
<accession>A0A927FHT5</accession>
<evidence type="ECO:0000256" key="2">
    <source>
        <dbReference type="SAM" id="Phobius"/>
    </source>
</evidence>
<evidence type="ECO:0000313" key="3">
    <source>
        <dbReference type="EMBL" id="MBD8049855.1"/>
    </source>
</evidence>
<reference evidence="3" key="1">
    <citation type="submission" date="2020-09" db="EMBL/GenBank/DDBJ databases">
        <title>Genome seq and assembly of Limnohabitants sp.</title>
        <authorList>
            <person name="Chhetri G."/>
        </authorList>
    </citation>
    <scope>NUCLEOTIDE SEQUENCE</scope>
    <source>
        <strain evidence="3">JUR4</strain>
    </source>
</reference>
<comment type="caution">
    <text evidence="3">The sequence shown here is derived from an EMBL/GenBank/DDBJ whole genome shotgun (WGS) entry which is preliminary data.</text>
</comment>